<evidence type="ECO:0000256" key="1">
    <source>
        <dbReference type="SAM" id="SignalP"/>
    </source>
</evidence>
<comment type="caution">
    <text evidence="2">The sequence shown here is derived from an EMBL/GenBank/DDBJ whole genome shotgun (WGS) entry which is preliminary data.</text>
</comment>
<organism evidence="2 3">
    <name type="scientific">Flammeovirga agarivorans</name>
    <dbReference type="NCBI Taxonomy" id="2726742"/>
    <lineage>
        <taxon>Bacteria</taxon>
        <taxon>Pseudomonadati</taxon>
        <taxon>Bacteroidota</taxon>
        <taxon>Cytophagia</taxon>
        <taxon>Cytophagales</taxon>
        <taxon>Flammeovirgaceae</taxon>
        <taxon>Flammeovirga</taxon>
    </lineage>
</organism>
<proteinExistence type="predicted"/>
<feature type="chain" id="PRO_5030710785" description="Outer membrane protein beta-barrel domain-containing protein" evidence="1">
    <location>
        <begin position="24"/>
        <end position="230"/>
    </location>
</feature>
<protein>
    <recommendedName>
        <fullName evidence="4">Outer membrane protein beta-barrel domain-containing protein</fullName>
    </recommendedName>
</protein>
<keyword evidence="1" id="KW-0732">Signal</keyword>
<name>A0A7X8SR04_9BACT</name>
<feature type="signal peptide" evidence="1">
    <location>
        <begin position="1"/>
        <end position="23"/>
    </location>
</feature>
<sequence length="230" mass="26359">MKDTIKAIALLFVLLMFSGNLSAQTYDYVEDSTKQKDAYTQQQYKKPTQSEVNALKDQKHSDKPLKDKIFFGGGLGFGFSNYYTQIAVTPMVGYLITPNLQLGIGFVYEYYNYKSDIGPDYSTNNYGFRPFARYMINVRDGLKIFPQIEYYAFSYEHIEDYDASSRRYITDRRWQEQFLIGGGVSQGVGRKGGVNIIALYDVAYDSNNAYYGSPYVTYGSPWVIRVEVAF</sequence>
<keyword evidence="3" id="KW-1185">Reference proteome</keyword>
<accession>A0A7X8SR04</accession>
<reference evidence="2 3" key="1">
    <citation type="submission" date="2020-04" db="EMBL/GenBank/DDBJ databases">
        <title>Flammeovirga sp. SR4, a novel species isolated from seawater.</title>
        <authorList>
            <person name="Wang X."/>
        </authorList>
    </citation>
    <scope>NUCLEOTIDE SEQUENCE [LARGE SCALE GENOMIC DNA]</scope>
    <source>
        <strain evidence="2 3">SR4</strain>
    </source>
</reference>
<gene>
    <name evidence="2" type="ORF">HGP29_26640</name>
</gene>
<evidence type="ECO:0008006" key="4">
    <source>
        <dbReference type="Google" id="ProtNLM"/>
    </source>
</evidence>
<dbReference type="EMBL" id="JABAIL010000015">
    <property type="protein sequence ID" value="NLR94812.1"/>
    <property type="molecule type" value="Genomic_DNA"/>
</dbReference>
<dbReference type="RefSeq" id="WP_168885520.1">
    <property type="nucleotide sequence ID" value="NZ_JABAIL010000015.1"/>
</dbReference>
<evidence type="ECO:0000313" key="3">
    <source>
        <dbReference type="Proteomes" id="UP000585050"/>
    </source>
</evidence>
<dbReference type="Proteomes" id="UP000585050">
    <property type="component" value="Unassembled WGS sequence"/>
</dbReference>
<dbReference type="AlphaFoldDB" id="A0A7X8SR04"/>
<evidence type="ECO:0000313" key="2">
    <source>
        <dbReference type="EMBL" id="NLR94812.1"/>
    </source>
</evidence>